<evidence type="ECO:0000313" key="2">
    <source>
        <dbReference type="EMBL" id="OLQ05043.1"/>
    </source>
</evidence>
<dbReference type="Proteomes" id="UP000186817">
    <property type="component" value="Unassembled WGS sequence"/>
</dbReference>
<reference evidence="2 3" key="1">
    <citation type="submission" date="2016-02" db="EMBL/GenBank/DDBJ databases">
        <title>Genome analysis of coral dinoflagellate symbionts highlights evolutionary adaptations to a symbiotic lifestyle.</title>
        <authorList>
            <person name="Aranda M."/>
            <person name="Li Y."/>
            <person name="Liew Y.J."/>
            <person name="Baumgarten S."/>
            <person name="Simakov O."/>
            <person name="Wilson M."/>
            <person name="Piel J."/>
            <person name="Ashoor H."/>
            <person name="Bougouffa S."/>
            <person name="Bajic V.B."/>
            <person name="Ryu T."/>
            <person name="Ravasi T."/>
            <person name="Bayer T."/>
            <person name="Micklem G."/>
            <person name="Kim H."/>
            <person name="Bhak J."/>
            <person name="Lajeunesse T.C."/>
            <person name="Voolstra C.R."/>
        </authorList>
    </citation>
    <scope>NUCLEOTIDE SEQUENCE [LARGE SCALE GENOMIC DNA]</scope>
    <source>
        <strain evidence="2 3">CCMP2467</strain>
    </source>
</reference>
<dbReference type="InterPro" id="IPR002035">
    <property type="entry name" value="VWF_A"/>
</dbReference>
<gene>
    <name evidence="2" type="primary">VWA3A</name>
    <name evidence="2" type="ORF">AK812_SmicGene11800</name>
</gene>
<dbReference type="PANTHER" id="PTHR46785:SF1">
    <property type="entry name" value="VON WILLEBRAND FACTOR A DOMAIN-CONTAINING PROTEIN 3B"/>
    <property type="match status" value="1"/>
</dbReference>
<accession>A0A1Q9EC99</accession>
<proteinExistence type="predicted"/>
<sequence>MSLAGSASGQKLRLNVVALTGGGTEEKLLVCIDEEATVEDLTSKIASVLAKARIEGRLLRLTNTKNAHLRDEDRVGDALRDGEDVLAVLTQQLEDPAARRDGVGAPVGVTATAGSVSAKVPRYAMQEAEAAALGAVPKEVVGPTAPVSVMSGVAAPAEFLPGPVEAFEEDWKVPASRTGVSQEASPKRPRCDWEVEQLTHKLREYVVARFREMHEMPADPGSSYIIVSLRPREQPGSVVSPLPLHYSVARVDIIEFERLARRKVQECRMRLDFFRRCLEALNSLLDRGAGREAYVPNMLPYSYRQDEEFGSLLEEVDEGTFGQAEGFRPVIVLDTSGPLGQHLVFVKAAIKRLMYSFIVAKSRFNIITFNSSGKAVSWEDHLVPPVAQKLKEAESFIDIAQPCFQTDLLEAMRWAVQSCDADMVYLLTSGFCKKTDVEYCRADIRSRNLRQLPIHVIGVQCEVRAEVDLRRLAEENRGSFRHKSFRSKTSISKCFAQLLSSRRTSAPKKALGKAAQCLSVGGQIDILEVLVKEQEVQITDWLEEQKCSNRILLSTTSQLPVPDARQARFAAGQLVVNQLCRSAPPPLRELLQGRRPRSRTCYGCSPRTEKWASDDGARRPAVQNPWDRPSGVVKVSEVASCEKGIHPARAALYRNPGPGYEFAR</sequence>
<protein>
    <submittedName>
        <fullName evidence="2">von Willebrand factor A domain-containing protein 3A</fullName>
    </submittedName>
</protein>
<dbReference type="PANTHER" id="PTHR46785">
    <property type="entry name" value="VON WILLEBRAND FACTOR A DOMAIN-CONTAINING PROTEIN 3B"/>
    <property type="match status" value="1"/>
</dbReference>
<dbReference type="Pfam" id="PF13768">
    <property type="entry name" value="VWA_3"/>
    <property type="match status" value="1"/>
</dbReference>
<keyword evidence="3" id="KW-1185">Reference proteome</keyword>
<dbReference type="EMBL" id="LSRX01000195">
    <property type="protein sequence ID" value="OLQ05043.1"/>
    <property type="molecule type" value="Genomic_DNA"/>
</dbReference>
<evidence type="ECO:0000313" key="3">
    <source>
        <dbReference type="Proteomes" id="UP000186817"/>
    </source>
</evidence>
<comment type="caution">
    <text evidence="2">The sequence shown here is derived from an EMBL/GenBank/DDBJ whole genome shotgun (WGS) entry which is preliminary data.</text>
</comment>
<dbReference type="AlphaFoldDB" id="A0A1Q9EC99"/>
<organism evidence="2 3">
    <name type="scientific">Symbiodinium microadriaticum</name>
    <name type="common">Dinoflagellate</name>
    <name type="synonym">Zooxanthella microadriatica</name>
    <dbReference type="NCBI Taxonomy" id="2951"/>
    <lineage>
        <taxon>Eukaryota</taxon>
        <taxon>Sar</taxon>
        <taxon>Alveolata</taxon>
        <taxon>Dinophyceae</taxon>
        <taxon>Suessiales</taxon>
        <taxon>Symbiodiniaceae</taxon>
        <taxon>Symbiodinium</taxon>
    </lineage>
</organism>
<dbReference type="InterPro" id="IPR036465">
    <property type="entry name" value="vWFA_dom_sf"/>
</dbReference>
<dbReference type="SUPFAM" id="SSF53300">
    <property type="entry name" value="vWA-like"/>
    <property type="match status" value="1"/>
</dbReference>
<evidence type="ECO:0000259" key="1">
    <source>
        <dbReference type="Pfam" id="PF13768"/>
    </source>
</evidence>
<dbReference type="OrthoDB" id="410440at2759"/>
<dbReference type="Gene3D" id="3.40.50.410">
    <property type="entry name" value="von Willebrand factor, type A domain"/>
    <property type="match status" value="1"/>
</dbReference>
<name>A0A1Q9EC99_SYMMI</name>
<feature type="domain" description="VWFA" evidence="1">
    <location>
        <begin position="330"/>
        <end position="479"/>
    </location>
</feature>